<feature type="non-terminal residue" evidence="2">
    <location>
        <position position="1"/>
    </location>
</feature>
<accession>A0ABN9VNT6</accession>
<feature type="compositionally biased region" description="Low complexity" evidence="1">
    <location>
        <begin position="79"/>
        <end position="93"/>
    </location>
</feature>
<feature type="compositionally biased region" description="Low complexity" evidence="1">
    <location>
        <begin position="110"/>
        <end position="128"/>
    </location>
</feature>
<proteinExistence type="predicted"/>
<evidence type="ECO:0000313" key="3">
    <source>
        <dbReference type="Proteomes" id="UP001189429"/>
    </source>
</evidence>
<dbReference type="Proteomes" id="UP001189429">
    <property type="component" value="Unassembled WGS sequence"/>
</dbReference>
<gene>
    <name evidence="2" type="ORF">PCOR1329_LOCUS59143</name>
</gene>
<protein>
    <submittedName>
        <fullName evidence="2">Uncharacterized protein</fullName>
    </submittedName>
</protein>
<feature type="compositionally biased region" description="Acidic residues" evidence="1">
    <location>
        <begin position="129"/>
        <end position="138"/>
    </location>
</feature>
<feature type="non-terminal residue" evidence="2">
    <location>
        <position position="156"/>
    </location>
</feature>
<evidence type="ECO:0000313" key="2">
    <source>
        <dbReference type="EMBL" id="CAK0874153.1"/>
    </source>
</evidence>
<evidence type="ECO:0000256" key="1">
    <source>
        <dbReference type="SAM" id="MobiDB-lite"/>
    </source>
</evidence>
<comment type="caution">
    <text evidence="2">The sequence shown here is derived from an EMBL/GenBank/DDBJ whole genome shotgun (WGS) entry which is preliminary data.</text>
</comment>
<feature type="region of interest" description="Disordered" evidence="1">
    <location>
        <begin position="17"/>
        <end position="53"/>
    </location>
</feature>
<feature type="region of interest" description="Disordered" evidence="1">
    <location>
        <begin position="65"/>
        <end position="156"/>
    </location>
</feature>
<name>A0ABN9VNT6_9DINO</name>
<organism evidence="2 3">
    <name type="scientific">Prorocentrum cordatum</name>
    <dbReference type="NCBI Taxonomy" id="2364126"/>
    <lineage>
        <taxon>Eukaryota</taxon>
        <taxon>Sar</taxon>
        <taxon>Alveolata</taxon>
        <taxon>Dinophyceae</taxon>
        <taxon>Prorocentrales</taxon>
        <taxon>Prorocentraceae</taxon>
        <taxon>Prorocentrum</taxon>
    </lineage>
</organism>
<sequence length="156" mass="15939">GRRASFSDAVEEILAEAEGGARLAGPRTSSPWPRVPRGAARQAEAGGVGGGTRAIVEGLRADAEVAGTRGAERQPSPAPAKAARGGRASGAPALQAPRARRTSWGTSSTAESSPETDCSSSSPPTSALEDSEAEEVAEETSFAKTAQVRRIRRSVT</sequence>
<dbReference type="EMBL" id="CAUYUJ010017364">
    <property type="protein sequence ID" value="CAK0874153.1"/>
    <property type="molecule type" value="Genomic_DNA"/>
</dbReference>
<reference evidence="2" key="1">
    <citation type="submission" date="2023-10" db="EMBL/GenBank/DDBJ databases">
        <authorList>
            <person name="Chen Y."/>
            <person name="Shah S."/>
            <person name="Dougan E. K."/>
            <person name="Thang M."/>
            <person name="Chan C."/>
        </authorList>
    </citation>
    <scope>NUCLEOTIDE SEQUENCE [LARGE SCALE GENOMIC DNA]</scope>
</reference>
<feature type="compositionally biased region" description="Basic residues" evidence="1">
    <location>
        <begin position="147"/>
        <end position="156"/>
    </location>
</feature>
<keyword evidence="3" id="KW-1185">Reference proteome</keyword>